<dbReference type="Proteomes" id="UP001497457">
    <property type="component" value="Chromosome 21rd"/>
</dbReference>
<dbReference type="InterPro" id="IPR011042">
    <property type="entry name" value="6-blade_b-propeller_TolB-like"/>
</dbReference>
<dbReference type="Gene3D" id="2.120.10.30">
    <property type="entry name" value="TolB, C-terminal domain"/>
    <property type="match status" value="3"/>
</dbReference>
<evidence type="ECO:0000313" key="2">
    <source>
        <dbReference type="EMBL" id="CAL4981493.1"/>
    </source>
</evidence>
<dbReference type="AlphaFoldDB" id="A0ABC9AP64"/>
<dbReference type="SUPFAM" id="SSF82171">
    <property type="entry name" value="DPP6 N-terminal domain-like"/>
    <property type="match status" value="1"/>
</dbReference>
<dbReference type="EMBL" id="OZ075131">
    <property type="protein sequence ID" value="CAL4981493.1"/>
    <property type="molecule type" value="Genomic_DNA"/>
</dbReference>
<accession>A0ABC9AP64</accession>
<feature type="region of interest" description="Disordered" evidence="1">
    <location>
        <begin position="22"/>
        <end position="48"/>
    </location>
</feature>
<dbReference type="Pfam" id="PF07676">
    <property type="entry name" value="PD40"/>
    <property type="match status" value="5"/>
</dbReference>
<reference evidence="2 3" key="2">
    <citation type="submission" date="2024-10" db="EMBL/GenBank/DDBJ databases">
        <authorList>
            <person name="Ryan C."/>
        </authorList>
    </citation>
    <scope>NUCLEOTIDE SEQUENCE [LARGE SCALE GENOMIC DNA]</scope>
</reference>
<keyword evidence="3" id="KW-1185">Reference proteome</keyword>
<dbReference type="InterPro" id="IPR011659">
    <property type="entry name" value="WD40"/>
</dbReference>
<reference evidence="3" key="1">
    <citation type="submission" date="2024-06" db="EMBL/GenBank/DDBJ databases">
        <authorList>
            <person name="Ryan C."/>
        </authorList>
    </citation>
    <scope>NUCLEOTIDE SEQUENCE [LARGE SCALE GENOMIC DNA]</scope>
</reference>
<protein>
    <submittedName>
        <fullName evidence="2">Uncharacterized protein</fullName>
    </submittedName>
</protein>
<name>A0ABC9AP64_9POAL</name>
<evidence type="ECO:0000313" key="3">
    <source>
        <dbReference type="Proteomes" id="UP001497457"/>
    </source>
</evidence>
<proteinExistence type="predicted"/>
<evidence type="ECO:0000256" key="1">
    <source>
        <dbReference type="SAM" id="MobiDB-lite"/>
    </source>
</evidence>
<dbReference type="PANTHER" id="PTHR32161:SF21">
    <property type="entry name" value="OS03G0314500 PROTEIN"/>
    <property type="match status" value="1"/>
</dbReference>
<dbReference type="PANTHER" id="PTHR32161">
    <property type="entry name" value="DPP6 N-TERMINAL DOMAIN-LIKE PROTEIN"/>
    <property type="match status" value="1"/>
</dbReference>
<organism evidence="2 3">
    <name type="scientific">Urochloa decumbens</name>
    <dbReference type="NCBI Taxonomy" id="240449"/>
    <lineage>
        <taxon>Eukaryota</taxon>
        <taxon>Viridiplantae</taxon>
        <taxon>Streptophyta</taxon>
        <taxon>Embryophyta</taxon>
        <taxon>Tracheophyta</taxon>
        <taxon>Spermatophyta</taxon>
        <taxon>Magnoliopsida</taxon>
        <taxon>Liliopsida</taxon>
        <taxon>Poales</taxon>
        <taxon>Poaceae</taxon>
        <taxon>PACMAD clade</taxon>
        <taxon>Panicoideae</taxon>
        <taxon>Panicodae</taxon>
        <taxon>Paniceae</taxon>
        <taxon>Melinidinae</taxon>
        <taxon>Urochloa</taxon>
    </lineage>
</organism>
<gene>
    <name evidence="2" type="ORF">URODEC1_LOCUS56162</name>
</gene>
<sequence length="786" mass="87346">MSSYYRCEASDDDDEYYCPGRRGRGDYCDNNGSHSSEQDSEDGGSRGSIAFFSSYRPPVALDIFCRPVDPRRRRQQRRCHHGGGGDELRLTDGESYNYNGQPIVPPEALAAIARRLDYFGRCRAAVEDDIDAGRLIGLVFVSERDRGLETLHVALRFDDDDKAQVFSLAEIFGHGAFGGTRLEDSGCIAGGFDDDDNYYLVYVSTKEPVSKRRSPWNVVYKTNLRTGKTKRLTPHGTSDLSPAVSEDGQYVAVASFQGKEWDGEISDLKTDIYVINLQDPRHDRKLVIKNGGWPSWGGDDVIFFHRKDGGSGNWGVFRYSLSSRKTVRVTPASFDAVTPAAIDEDRVAVATIRRRSTFSDVRAPEQYRHIEVFDMRSLGKPLEITRHAMPKADHFNPFVLDDGEYIGYHRCKHEQLRHGKGIPRHFHTLQSPHDDVSVFRVSGVFPTFSKDGSKLAFVDNEFKSIWLADDKGLRIVFQAPGPDAIFSPVWNQTKDTLYVCMGPSFKADAVLEIHAIDNVSKGGRKSRQLTAGGFNNAFPSSNPDGTKFVFRSTRDGGKTNYYKNLYIMEDAHAGEAGGGGGRRGRAVTRLTAGDWTDTHCQWSPNGDWIVFSSNRDKPLGAPPKDHGLDPGYFAVYLMDVASRAVVRVIRSGLDLAGHVNHPVFSPDGRSIAVTSDLAAVSADPMSLPVFLHSVRPYGDIFTVDIIDPEDLEANEDVEEFTRVTHSRYENSTPSWTAFAADDPHAKWNALVVEDDGGHVPACPYTHPDGGQSWHMTGQICIPKRHC</sequence>